<evidence type="ECO:0000256" key="14">
    <source>
        <dbReference type="HAMAP-Rule" id="MF_01849"/>
    </source>
</evidence>
<feature type="binding site" evidence="14">
    <location>
        <begin position="183"/>
        <end position="184"/>
    </location>
    <ligand>
        <name>S-adenosyl-L-methionine</name>
        <dbReference type="ChEBI" id="CHEBI:59789"/>
    </ligand>
</feature>
<dbReference type="SUPFAM" id="SSF102114">
    <property type="entry name" value="Radical SAM enzymes"/>
    <property type="match status" value="1"/>
</dbReference>
<gene>
    <name evidence="14 18" type="primary">rlmN</name>
    <name evidence="18" type="ORF">EKD02_00530</name>
    <name evidence="16" type="ORF">FP507_05820</name>
    <name evidence="17" type="ORF">GJ685_01400</name>
</gene>
<dbReference type="PROSITE" id="PS51918">
    <property type="entry name" value="RADICAL_SAM"/>
    <property type="match status" value="1"/>
</dbReference>
<dbReference type="GO" id="GO:0030488">
    <property type="term" value="P:tRNA methylation"/>
    <property type="evidence" value="ECO:0007669"/>
    <property type="project" value="UniProtKB-UniRule"/>
</dbReference>
<evidence type="ECO:0000256" key="12">
    <source>
        <dbReference type="ARBA" id="ARBA00023014"/>
    </source>
</evidence>
<dbReference type="GO" id="GO:0070475">
    <property type="term" value="P:rRNA base methylation"/>
    <property type="evidence" value="ECO:0007669"/>
    <property type="project" value="UniProtKB-UniRule"/>
</dbReference>
<feature type="binding site" evidence="14">
    <location>
        <begin position="239"/>
        <end position="241"/>
    </location>
    <ligand>
        <name>S-adenosyl-L-methionine</name>
        <dbReference type="ChEBI" id="CHEBI:59789"/>
    </ligand>
</feature>
<dbReference type="GO" id="GO:0046872">
    <property type="term" value="F:metal ion binding"/>
    <property type="evidence" value="ECO:0007669"/>
    <property type="project" value="UniProtKB-KW"/>
</dbReference>
<evidence type="ECO:0000256" key="9">
    <source>
        <dbReference type="ARBA" id="ARBA00022694"/>
    </source>
</evidence>
<dbReference type="HAMAP" id="MF_01849">
    <property type="entry name" value="RNA_methyltr_RlmN"/>
    <property type="match status" value="1"/>
</dbReference>
<comment type="caution">
    <text evidence="18">The sequence shown here is derived from an EMBL/GenBank/DDBJ whole genome shotgun (WGS) entry which is preliminary data.</text>
</comment>
<evidence type="ECO:0000256" key="8">
    <source>
        <dbReference type="ARBA" id="ARBA00022691"/>
    </source>
</evidence>
<evidence type="ECO:0000256" key="13">
    <source>
        <dbReference type="ARBA" id="ARBA00023157"/>
    </source>
</evidence>
<dbReference type="Gene3D" id="3.20.20.70">
    <property type="entry name" value="Aldolase class I"/>
    <property type="match status" value="1"/>
</dbReference>
<dbReference type="GO" id="GO:0002935">
    <property type="term" value="F:tRNA (adenine(37)-C2)-methyltransferase activity"/>
    <property type="evidence" value="ECO:0007669"/>
    <property type="project" value="UniProtKB-UniRule"/>
</dbReference>
<evidence type="ECO:0000313" key="18">
    <source>
        <dbReference type="EMBL" id="RTY39917.1"/>
    </source>
</evidence>
<dbReference type="Proteomes" id="UP000279908">
    <property type="component" value="Unassembled WGS sequence"/>
</dbReference>
<dbReference type="SFLD" id="SFLDG01062">
    <property type="entry name" value="methyltransferase_(Class_A)"/>
    <property type="match status" value="1"/>
</dbReference>
<keyword evidence="10 14" id="KW-0479">Metal-binding</keyword>
<protein>
    <recommendedName>
        <fullName evidence="14">Probable dual-specificity RNA methyltransferase RlmN</fullName>
        <ecNumber evidence="14">2.1.1.192</ecNumber>
    </recommendedName>
    <alternativeName>
        <fullName evidence="14">23S rRNA (adenine(2503)-C(2))-methyltransferase</fullName>
    </alternativeName>
    <alternativeName>
        <fullName evidence="14">23S rRNA m2A2503 methyltransferase</fullName>
    </alternativeName>
    <alternativeName>
        <fullName evidence="14">Ribosomal RNA large subunit methyltransferase N</fullName>
    </alternativeName>
    <alternativeName>
        <fullName evidence="14">tRNA (adenine(37)-C(2))-methyltransferase</fullName>
    </alternativeName>
    <alternativeName>
        <fullName evidence="14">tRNA m2A37 methyltransferase</fullName>
    </alternativeName>
</protein>
<dbReference type="Proteomes" id="UP000327458">
    <property type="component" value="Unassembled WGS sequence"/>
</dbReference>
<comment type="subcellular location">
    <subcellularLocation>
        <location evidence="1 14">Cytoplasm</location>
    </subcellularLocation>
</comment>
<comment type="cofactor">
    <cofactor evidence="14">
        <name>[4Fe-4S] cluster</name>
        <dbReference type="ChEBI" id="CHEBI:49883"/>
    </cofactor>
    <text evidence="14">Binds 1 [4Fe-4S] cluster. The cluster is coordinated with 3 cysteines and an exchangeable S-adenosyl-L-methionine.</text>
</comment>
<reference evidence="17 21" key="3">
    <citation type="submission" date="2019-11" db="EMBL/GenBank/DDBJ databases">
        <title>Green- and brown-colored morphotypes of Chlorobia in the stratified aquatic ecosystems of Kandalaksha Gulf (White Sea): A model for study of the accessory genome evolution.</title>
        <authorList>
            <person name="Grouzdev D.S."/>
        </authorList>
    </citation>
    <scope>NUCLEOTIDE SEQUENCE [LARGE SCALE GENOMIC DNA]</scope>
    <source>
        <strain evidence="17 21">ZM</strain>
    </source>
</reference>
<reference evidence="18 19" key="1">
    <citation type="submission" date="2018-12" db="EMBL/GenBank/DDBJ databases">
        <authorList>
            <person name="Lunina O.N."/>
            <person name="Grouzdev D.S."/>
            <person name="Gorlenko V.M."/>
            <person name="Savvichev A.S."/>
        </authorList>
    </citation>
    <scope>NUCLEOTIDE SEQUENCE [LARGE SCALE GENOMIC DNA]</scope>
    <source>
        <strain evidence="18 19">BrKhr-17</strain>
    </source>
</reference>
<dbReference type="InterPro" id="IPR058240">
    <property type="entry name" value="rSAM_sf"/>
</dbReference>
<dbReference type="SFLD" id="SFLDF00275">
    <property type="entry name" value="adenosine_C2_methyltransferase"/>
    <property type="match status" value="1"/>
</dbReference>
<dbReference type="PIRSF" id="PIRSF006004">
    <property type="entry name" value="CHP00048"/>
    <property type="match status" value="1"/>
</dbReference>
<keyword evidence="13 14" id="KW-1015">Disulfide bond</keyword>
<dbReference type="InterPro" id="IPR048641">
    <property type="entry name" value="RlmN_N"/>
</dbReference>
<feature type="active site" description="S-methylcysteine intermediate" evidence="14">
    <location>
        <position position="359"/>
    </location>
</feature>
<dbReference type="EC" id="2.1.1.192" evidence="14"/>
<dbReference type="AlphaFoldDB" id="A0A432AWY6"/>
<feature type="binding site" evidence="14">
    <location>
        <position position="316"/>
    </location>
    <ligand>
        <name>S-adenosyl-L-methionine</name>
        <dbReference type="ChEBI" id="CHEBI:59789"/>
    </ligand>
</feature>
<reference evidence="16 20" key="2">
    <citation type="submission" date="2019-07" db="EMBL/GenBank/DDBJ databases">
        <title>Draft genome Sequence of Chlorobium phaeovibrioides sp. strain PhvTcv-s14, from the Phylum Chlorobi.</title>
        <authorList>
            <person name="Babenko V."/>
            <person name="Boldyreva D."/>
            <person name="Kanygina A."/>
            <person name="Selezneva O."/>
            <person name="Akopiyan T."/>
            <person name="Lunina O."/>
        </authorList>
    </citation>
    <scope>NUCLEOTIDE SEQUENCE [LARGE SCALE GENOMIC DNA]</scope>
    <source>
        <strain evidence="16 20">GrTcv12</strain>
    </source>
</reference>
<dbReference type="GO" id="GO:0005737">
    <property type="term" value="C:cytoplasm"/>
    <property type="evidence" value="ECO:0007669"/>
    <property type="project" value="UniProtKB-SubCell"/>
</dbReference>
<evidence type="ECO:0000259" key="15">
    <source>
        <dbReference type="PROSITE" id="PS51918"/>
    </source>
</evidence>
<evidence type="ECO:0000256" key="2">
    <source>
        <dbReference type="ARBA" id="ARBA00007544"/>
    </source>
</evidence>
<feature type="binding site" evidence="14">
    <location>
        <position position="216"/>
    </location>
    <ligand>
        <name>S-adenosyl-L-methionine</name>
        <dbReference type="ChEBI" id="CHEBI:59789"/>
    </ligand>
</feature>
<sequence>MRSPQTSEKTHTMAKTLQNITDLTLQQLTGRLAEMKEPAWRAKQIHEWLFSHRAESFEEMTTLSKALRKALEETFAITPPEVEQHDDSTEGACPGPTEKLLLRLPDGAMIETVLIPGPGRLTACLSSQAGCALQCSFCATGSLGFKRNLTPGEITGQANALNSMLAASGREQKITNIVFMGMGEPLLNTLNVFDAVETLSTRGYASSISQRKITISTVGIIPEIAKLATSGMKTKLAVSLHSAFQEKRESLMPLAARRYPLDELQPVLAHYAKNTGEPVTLVYMLLEGVNDTQGDARQLIRFASRFFCKINLIDYNSIVNIPFQSVCSETRDRFRDRLLEAGLQVTLRKSYGTSIHAACGQLAAKGMEHSNKS</sequence>
<comment type="catalytic activity">
    <reaction evidence="14">
        <text>adenosine(2503) in 23S rRNA + 2 reduced [2Fe-2S]-[ferredoxin] + 2 S-adenosyl-L-methionine = 2-methyladenosine(2503) in 23S rRNA + 5'-deoxyadenosine + L-methionine + 2 oxidized [2Fe-2S]-[ferredoxin] + S-adenosyl-L-homocysteine</text>
        <dbReference type="Rhea" id="RHEA:42916"/>
        <dbReference type="Rhea" id="RHEA-COMP:10000"/>
        <dbReference type="Rhea" id="RHEA-COMP:10001"/>
        <dbReference type="Rhea" id="RHEA-COMP:10152"/>
        <dbReference type="Rhea" id="RHEA-COMP:10282"/>
        <dbReference type="ChEBI" id="CHEBI:17319"/>
        <dbReference type="ChEBI" id="CHEBI:33737"/>
        <dbReference type="ChEBI" id="CHEBI:33738"/>
        <dbReference type="ChEBI" id="CHEBI:57844"/>
        <dbReference type="ChEBI" id="CHEBI:57856"/>
        <dbReference type="ChEBI" id="CHEBI:59789"/>
        <dbReference type="ChEBI" id="CHEBI:74411"/>
        <dbReference type="ChEBI" id="CHEBI:74497"/>
        <dbReference type="EC" id="2.1.1.192"/>
    </reaction>
</comment>
<feature type="domain" description="Radical SAM core" evidence="15">
    <location>
        <begin position="117"/>
        <end position="356"/>
    </location>
</feature>
<keyword evidence="12 14" id="KW-0411">Iron-sulfur</keyword>
<dbReference type="EMBL" id="RXYK01000001">
    <property type="protein sequence ID" value="RTY39917.1"/>
    <property type="molecule type" value="Genomic_DNA"/>
</dbReference>
<comment type="caution">
    <text evidence="14">Lacks conserved residue(s) required for the propagation of feature annotation.</text>
</comment>
<dbReference type="PANTHER" id="PTHR30544">
    <property type="entry name" value="23S RRNA METHYLTRANSFERASE"/>
    <property type="match status" value="1"/>
</dbReference>
<keyword evidence="7 14" id="KW-0808">Transferase</keyword>
<organism evidence="18 19">
    <name type="scientific">Chlorobium phaeovibrioides</name>
    <dbReference type="NCBI Taxonomy" id="1094"/>
    <lineage>
        <taxon>Bacteria</taxon>
        <taxon>Pseudomonadati</taxon>
        <taxon>Chlorobiota</taxon>
        <taxon>Chlorobiia</taxon>
        <taxon>Chlorobiales</taxon>
        <taxon>Chlorobiaceae</taxon>
        <taxon>Chlorobium/Pelodictyon group</taxon>
        <taxon>Chlorobium</taxon>
    </lineage>
</organism>
<evidence type="ECO:0000256" key="6">
    <source>
        <dbReference type="ARBA" id="ARBA00022603"/>
    </source>
</evidence>
<comment type="similarity">
    <text evidence="2 14">Belongs to the radical SAM superfamily. RlmN family.</text>
</comment>
<evidence type="ECO:0000313" key="21">
    <source>
        <dbReference type="Proteomes" id="UP000489351"/>
    </source>
</evidence>
<feature type="binding site" evidence="14">
    <location>
        <position position="131"/>
    </location>
    <ligand>
        <name>[4Fe-4S] cluster</name>
        <dbReference type="ChEBI" id="CHEBI:49883"/>
        <note>4Fe-4S-S-AdoMet</note>
    </ligand>
</feature>
<dbReference type="Pfam" id="PF21016">
    <property type="entry name" value="RlmN_N"/>
    <property type="match status" value="1"/>
</dbReference>
<evidence type="ECO:0000313" key="17">
    <source>
        <dbReference type="EMBL" id="MWV53719.1"/>
    </source>
</evidence>
<evidence type="ECO:0000256" key="1">
    <source>
        <dbReference type="ARBA" id="ARBA00004496"/>
    </source>
</evidence>
<keyword evidence="5 14" id="KW-0698">rRNA processing</keyword>
<dbReference type="InterPro" id="IPR013785">
    <property type="entry name" value="Aldolase_TIM"/>
</dbReference>
<evidence type="ECO:0000256" key="11">
    <source>
        <dbReference type="ARBA" id="ARBA00023004"/>
    </source>
</evidence>
<keyword evidence="11 14" id="KW-0408">Iron</keyword>
<dbReference type="EMBL" id="VMRG01000001">
    <property type="protein sequence ID" value="KAA6232646.1"/>
    <property type="molecule type" value="Genomic_DNA"/>
</dbReference>
<keyword evidence="9 14" id="KW-0819">tRNA processing</keyword>
<name>A0A432AWY6_CHLPH</name>
<dbReference type="GO" id="GO:0019843">
    <property type="term" value="F:rRNA binding"/>
    <property type="evidence" value="ECO:0007669"/>
    <property type="project" value="UniProtKB-UniRule"/>
</dbReference>
<dbReference type="CDD" id="cd01335">
    <property type="entry name" value="Radical_SAM"/>
    <property type="match status" value="1"/>
</dbReference>
<evidence type="ECO:0000256" key="10">
    <source>
        <dbReference type="ARBA" id="ARBA00022723"/>
    </source>
</evidence>
<keyword evidence="6 14" id="KW-0489">Methyltransferase</keyword>
<evidence type="ECO:0000313" key="20">
    <source>
        <dbReference type="Proteomes" id="UP000327458"/>
    </source>
</evidence>
<evidence type="ECO:0000256" key="5">
    <source>
        <dbReference type="ARBA" id="ARBA00022552"/>
    </source>
</evidence>
<dbReference type="InterPro" id="IPR040072">
    <property type="entry name" value="Methyltransferase_A"/>
</dbReference>
<dbReference type="EMBL" id="WUBZ01000003">
    <property type="protein sequence ID" value="MWV53719.1"/>
    <property type="molecule type" value="Genomic_DNA"/>
</dbReference>
<comment type="catalytic activity">
    <reaction evidence="14">
        <text>adenosine(37) in tRNA + 2 reduced [2Fe-2S]-[ferredoxin] + 2 S-adenosyl-L-methionine = 2-methyladenosine(37) in tRNA + 5'-deoxyadenosine + L-methionine + 2 oxidized [2Fe-2S]-[ferredoxin] + S-adenosyl-L-homocysteine</text>
        <dbReference type="Rhea" id="RHEA:43332"/>
        <dbReference type="Rhea" id="RHEA-COMP:10000"/>
        <dbReference type="Rhea" id="RHEA-COMP:10001"/>
        <dbReference type="Rhea" id="RHEA-COMP:10162"/>
        <dbReference type="Rhea" id="RHEA-COMP:10485"/>
        <dbReference type="ChEBI" id="CHEBI:17319"/>
        <dbReference type="ChEBI" id="CHEBI:33737"/>
        <dbReference type="ChEBI" id="CHEBI:33738"/>
        <dbReference type="ChEBI" id="CHEBI:57844"/>
        <dbReference type="ChEBI" id="CHEBI:57856"/>
        <dbReference type="ChEBI" id="CHEBI:59789"/>
        <dbReference type="ChEBI" id="CHEBI:74411"/>
        <dbReference type="ChEBI" id="CHEBI:74497"/>
        <dbReference type="EC" id="2.1.1.192"/>
    </reaction>
</comment>
<keyword evidence="21" id="KW-1185">Reference proteome</keyword>
<dbReference type="Proteomes" id="UP000489351">
    <property type="component" value="Unassembled WGS sequence"/>
</dbReference>
<dbReference type="GO" id="GO:0070040">
    <property type="term" value="F:rRNA (adenine(2503)-C2-)-methyltransferase activity"/>
    <property type="evidence" value="ECO:0007669"/>
    <property type="project" value="UniProtKB-UniRule"/>
</dbReference>
<keyword evidence="8 14" id="KW-0949">S-adenosyl-L-methionine</keyword>
<evidence type="ECO:0000313" key="16">
    <source>
        <dbReference type="EMBL" id="KAA6232646.1"/>
    </source>
</evidence>
<dbReference type="SFLD" id="SFLDS00029">
    <property type="entry name" value="Radical_SAM"/>
    <property type="match status" value="1"/>
</dbReference>
<accession>A0A432AWY6</accession>
<evidence type="ECO:0000313" key="19">
    <source>
        <dbReference type="Proteomes" id="UP000279908"/>
    </source>
</evidence>
<dbReference type="InterPro" id="IPR004383">
    <property type="entry name" value="rRNA_lsu_MTrfase_RlmN/Cfr"/>
</dbReference>
<dbReference type="GO" id="GO:0051539">
    <property type="term" value="F:4 iron, 4 sulfur cluster binding"/>
    <property type="evidence" value="ECO:0007669"/>
    <property type="project" value="UniProtKB-UniRule"/>
</dbReference>
<dbReference type="Gene3D" id="1.10.150.530">
    <property type="match status" value="1"/>
</dbReference>
<feature type="binding site" evidence="14">
    <location>
        <position position="138"/>
    </location>
    <ligand>
        <name>[4Fe-4S] cluster</name>
        <dbReference type="ChEBI" id="CHEBI:49883"/>
        <note>4Fe-4S-S-AdoMet</note>
    </ligand>
</feature>
<evidence type="ECO:0000256" key="3">
    <source>
        <dbReference type="ARBA" id="ARBA00022485"/>
    </source>
</evidence>
<comment type="miscellaneous">
    <text evidence="14">Reaction proceeds by a ping-pong mechanism involving intermediate methylation of a conserved cysteine residue.</text>
</comment>
<evidence type="ECO:0000256" key="4">
    <source>
        <dbReference type="ARBA" id="ARBA00022490"/>
    </source>
</evidence>
<proteinExistence type="inferred from homology"/>
<dbReference type="GO" id="GO:0000049">
    <property type="term" value="F:tRNA binding"/>
    <property type="evidence" value="ECO:0007669"/>
    <property type="project" value="UniProtKB-UniRule"/>
</dbReference>
<dbReference type="NCBIfam" id="TIGR00048">
    <property type="entry name" value="rRNA_mod_RlmN"/>
    <property type="match status" value="1"/>
</dbReference>
<evidence type="ECO:0000256" key="7">
    <source>
        <dbReference type="ARBA" id="ARBA00022679"/>
    </source>
</evidence>
<keyword evidence="3 14" id="KW-0004">4Fe-4S</keyword>
<comment type="function">
    <text evidence="14">Specifically methylates position 2 of adenine 2503 in 23S rRNA and position 2 of adenine 37 in tRNAs.</text>
</comment>
<dbReference type="Pfam" id="PF04055">
    <property type="entry name" value="Radical_SAM"/>
    <property type="match status" value="1"/>
</dbReference>
<dbReference type="PANTHER" id="PTHR30544:SF5">
    <property type="entry name" value="RADICAL SAM CORE DOMAIN-CONTAINING PROTEIN"/>
    <property type="match status" value="1"/>
</dbReference>
<dbReference type="InterPro" id="IPR027492">
    <property type="entry name" value="RNA_MTrfase_RlmN"/>
</dbReference>
<feature type="binding site" evidence="14">
    <location>
        <position position="135"/>
    </location>
    <ligand>
        <name>[4Fe-4S] cluster</name>
        <dbReference type="ChEBI" id="CHEBI:49883"/>
        <note>4Fe-4S-S-AdoMet</note>
    </ligand>
</feature>
<keyword evidence="4 14" id="KW-0963">Cytoplasm</keyword>
<feature type="active site" description="Proton acceptor" evidence="14">
    <location>
        <position position="111"/>
    </location>
</feature>
<dbReference type="InterPro" id="IPR007197">
    <property type="entry name" value="rSAM"/>
</dbReference>